<keyword evidence="4" id="KW-0762">Sugar transport</keyword>
<dbReference type="GO" id="GO:0005737">
    <property type="term" value="C:cytoplasm"/>
    <property type="evidence" value="ECO:0007669"/>
    <property type="project" value="UniProtKB-SubCell"/>
</dbReference>
<dbReference type="PROSITE" id="PS51101">
    <property type="entry name" value="PTS_EIIB_TYPE_4"/>
    <property type="match status" value="1"/>
</dbReference>
<comment type="caution">
    <text evidence="8">The sequence shown here is derived from an EMBL/GenBank/DDBJ whole genome shotgun (WGS) entry which is preliminary data.</text>
</comment>
<proteinExistence type="predicted"/>
<evidence type="ECO:0000256" key="5">
    <source>
        <dbReference type="ARBA" id="ARBA00022679"/>
    </source>
</evidence>
<dbReference type="AlphaFoldDB" id="A0A4R8VCC2"/>
<evidence type="ECO:0000256" key="2">
    <source>
        <dbReference type="ARBA" id="ARBA00022448"/>
    </source>
</evidence>
<keyword evidence="9" id="KW-1185">Reference proteome</keyword>
<keyword evidence="3" id="KW-0963">Cytoplasm</keyword>
<evidence type="ECO:0000256" key="7">
    <source>
        <dbReference type="ARBA" id="ARBA00022777"/>
    </source>
</evidence>
<evidence type="ECO:0000256" key="1">
    <source>
        <dbReference type="ARBA" id="ARBA00004496"/>
    </source>
</evidence>
<keyword evidence="6" id="KW-0598">Phosphotransferase system</keyword>
<dbReference type="SUPFAM" id="SSF52728">
    <property type="entry name" value="PTS IIb component"/>
    <property type="match status" value="1"/>
</dbReference>
<dbReference type="RefSeq" id="WP_104095944.1">
    <property type="nucleotide sequence ID" value="NZ_JACHBP010000001.1"/>
</dbReference>
<gene>
    <name evidence="8" type="ORF">E3N84_08475</name>
</gene>
<keyword evidence="7" id="KW-0418">Kinase</keyword>
<keyword evidence="2" id="KW-0813">Transport</keyword>
<evidence type="ECO:0000256" key="3">
    <source>
        <dbReference type="ARBA" id="ARBA00022490"/>
    </source>
</evidence>
<evidence type="ECO:0000313" key="9">
    <source>
        <dbReference type="Proteomes" id="UP000298488"/>
    </source>
</evidence>
<dbReference type="InterPro" id="IPR004720">
    <property type="entry name" value="PTS_IIB_sorbose-sp"/>
</dbReference>
<organism evidence="8 9">
    <name type="scientific">Terrimesophilobacter mesophilus</name>
    <dbReference type="NCBI Taxonomy" id="433647"/>
    <lineage>
        <taxon>Bacteria</taxon>
        <taxon>Bacillati</taxon>
        <taxon>Actinomycetota</taxon>
        <taxon>Actinomycetes</taxon>
        <taxon>Micrococcales</taxon>
        <taxon>Microbacteriaceae</taxon>
        <taxon>Terrimesophilobacter</taxon>
    </lineage>
</organism>
<dbReference type="Pfam" id="PF03830">
    <property type="entry name" value="PTSIIB_sorb"/>
    <property type="match status" value="1"/>
</dbReference>
<dbReference type="OrthoDB" id="9788818at2"/>
<reference evidence="8 9" key="1">
    <citation type="submission" date="2019-03" db="EMBL/GenBank/DDBJ databases">
        <title>Genomics of glacier-inhabiting Cryobacterium strains.</title>
        <authorList>
            <person name="Liu Q."/>
            <person name="Xin Y.-H."/>
        </authorList>
    </citation>
    <scope>NUCLEOTIDE SEQUENCE [LARGE SCALE GENOMIC DNA]</scope>
    <source>
        <strain evidence="8 9">CGMCC 1.10440</strain>
    </source>
</reference>
<dbReference type="GO" id="GO:0008982">
    <property type="term" value="F:protein-N(PI)-phosphohistidine-sugar phosphotransferase activity"/>
    <property type="evidence" value="ECO:0007669"/>
    <property type="project" value="InterPro"/>
</dbReference>
<dbReference type="Proteomes" id="UP000298488">
    <property type="component" value="Unassembled WGS sequence"/>
</dbReference>
<sequence length="166" mass="17681">MTLSLVRVDDRLIHGQVIAVWLRALGADVIVVADDETAEDEFLKDVLILAAPSGVEVEVYTVDEAAPRITELAASSQRTFVLVRSPISVLRMVEQGVPIPLLNIGGMGAASNRSKLYRNISASTSEIDAMHALERLGTKVEIRIVADDSAVSFSSVAPPATNSNGV</sequence>
<evidence type="ECO:0000256" key="6">
    <source>
        <dbReference type="ARBA" id="ARBA00022683"/>
    </source>
</evidence>
<dbReference type="InterPro" id="IPR036667">
    <property type="entry name" value="PTS_IIB_sorbose-sp_sf"/>
</dbReference>
<accession>A0A4R8VCC2</accession>
<dbReference type="GO" id="GO:0009401">
    <property type="term" value="P:phosphoenolpyruvate-dependent sugar phosphotransferase system"/>
    <property type="evidence" value="ECO:0007669"/>
    <property type="project" value="UniProtKB-KW"/>
</dbReference>
<keyword evidence="5" id="KW-0808">Transferase</keyword>
<evidence type="ECO:0000256" key="4">
    <source>
        <dbReference type="ARBA" id="ARBA00022597"/>
    </source>
</evidence>
<protein>
    <submittedName>
        <fullName evidence="8">PTS mannose/fructose/sorbose transporter subunit IIB</fullName>
    </submittedName>
</protein>
<name>A0A4R8VCC2_9MICO</name>
<dbReference type="Gene3D" id="3.40.35.10">
    <property type="entry name" value="Phosphotransferase system, sorbose subfamily IIB component"/>
    <property type="match status" value="1"/>
</dbReference>
<dbReference type="EMBL" id="SOFI01000003">
    <property type="protein sequence ID" value="TFB80076.1"/>
    <property type="molecule type" value="Genomic_DNA"/>
</dbReference>
<dbReference type="GO" id="GO:0016301">
    <property type="term" value="F:kinase activity"/>
    <property type="evidence" value="ECO:0007669"/>
    <property type="project" value="UniProtKB-KW"/>
</dbReference>
<comment type="subcellular location">
    <subcellularLocation>
        <location evidence="1">Cytoplasm</location>
    </subcellularLocation>
</comment>
<evidence type="ECO:0000313" key="8">
    <source>
        <dbReference type="EMBL" id="TFB80076.1"/>
    </source>
</evidence>